<feature type="non-terminal residue" evidence="2">
    <location>
        <position position="1"/>
    </location>
</feature>
<accession>A0AA35JNZ6</accession>
<feature type="transmembrane region" description="Helical" evidence="1">
    <location>
        <begin position="20"/>
        <end position="41"/>
    </location>
</feature>
<name>A0AA35JNZ6_9SAUR</name>
<dbReference type="AlphaFoldDB" id="A0AA35JNZ6"/>
<proteinExistence type="predicted"/>
<organism evidence="2 3">
    <name type="scientific">Podarcis lilfordi</name>
    <name type="common">Lilford's wall lizard</name>
    <dbReference type="NCBI Taxonomy" id="74358"/>
    <lineage>
        <taxon>Eukaryota</taxon>
        <taxon>Metazoa</taxon>
        <taxon>Chordata</taxon>
        <taxon>Craniata</taxon>
        <taxon>Vertebrata</taxon>
        <taxon>Euteleostomi</taxon>
        <taxon>Lepidosauria</taxon>
        <taxon>Squamata</taxon>
        <taxon>Bifurcata</taxon>
        <taxon>Unidentata</taxon>
        <taxon>Episquamata</taxon>
        <taxon>Laterata</taxon>
        <taxon>Lacertibaenia</taxon>
        <taxon>Lacertidae</taxon>
        <taxon>Podarcis</taxon>
    </lineage>
</organism>
<keyword evidence="1" id="KW-0472">Membrane</keyword>
<evidence type="ECO:0000313" key="2">
    <source>
        <dbReference type="EMBL" id="CAI5762063.1"/>
    </source>
</evidence>
<keyword evidence="1" id="KW-1133">Transmembrane helix</keyword>
<evidence type="ECO:0000313" key="3">
    <source>
        <dbReference type="Proteomes" id="UP001178461"/>
    </source>
</evidence>
<dbReference type="Proteomes" id="UP001178461">
    <property type="component" value="Chromosome 1"/>
</dbReference>
<feature type="non-terminal residue" evidence="2">
    <location>
        <position position="64"/>
    </location>
</feature>
<keyword evidence="1" id="KW-0812">Transmembrane</keyword>
<sequence>DREAGGRAAGLGRAMGLARLLAPHLVPGSALLLVACSVAMLKQLEGELHATCPSLCVCGLPTYL</sequence>
<gene>
    <name evidence="2" type="ORF">PODLI_1B011086</name>
</gene>
<protein>
    <submittedName>
        <fullName evidence="2">Uncharacterized protein</fullName>
    </submittedName>
</protein>
<keyword evidence="3" id="KW-1185">Reference proteome</keyword>
<reference evidence="2" key="1">
    <citation type="submission" date="2022-12" db="EMBL/GenBank/DDBJ databases">
        <authorList>
            <person name="Alioto T."/>
            <person name="Alioto T."/>
            <person name="Gomez Garrido J."/>
        </authorList>
    </citation>
    <scope>NUCLEOTIDE SEQUENCE</scope>
</reference>
<dbReference type="EMBL" id="OX395126">
    <property type="protein sequence ID" value="CAI5762063.1"/>
    <property type="molecule type" value="Genomic_DNA"/>
</dbReference>
<evidence type="ECO:0000256" key="1">
    <source>
        <dbReference type="SAM" id="Phobius"/>
    </source>
</evidence>